<evidence type="ECO:0000313" key="4">
    <source>
        <dbReference type="Proteomes" id="UP001165652"/>
    </source>
</evidence>
<dbReference type="PANTHER" id="PTHR30273">
    <property type="entry name" value="PERIPLASMIC SIGNAL SENSOR AND SIGMA FACTOR ACTIVATOR FECR-RELATED"/>
    <property type="match status" value="1"/>
</dbReference>
<sequence>MTTTPPDRLQRAALDLLVRATSGRATLADLRALEAWRAQSPAHAAAYRSALRAWETAAAAAATAATPADRAMLMAPTRPVLLGRRALLAGGGLAAAAAVVGLAVRPPLDLWPSLSDLRADFRTGTGEQRSVALAEGVSVEMNTRTSIVRRPADSGLGIELIAGEAEIAAAHAVPLTVVAGAGRIVATDAVFNVRRDAARVVVTCLAGGVRVECAGHTAPVTAGRQLAYTEEGSDAAAAVDAATVTAWRRGLLIFHDEPFARIVDEVNRYRPGRIVLLDAELAARRVSARLELGRIDDVIAYAGSVLGAGVRTLPGGVVLLI</sequence>
<dbReference type="InterPro" id="IPR032623">
    <property type="entry name" value="FecR_N"/>
</dbReference>
<protein>
    <submittedName>
        <fullName evidence="3">FecR domain-containing protein</fullName>
    </submittedName>
</protein>
<comment type="caution">
    <text evidence="3">The sequence shown here is derived from an EMBL/GenBank/DDBJ whole genome shotgun (WGS) entry which is preliminary data.</text>
</comment>
<proteinExistence type="predicted"/>
<dbReference type="Proteomes" id="UP001165652">
    <property type="component" value="Unassembled WGS sequence"/>
</dbReference>
<dbReference type="PANTHER" id="PTHR30273:SF2">
    <property type="entry name" value="PROTEIN FECR"/>
    <property type="match status" value="1"/>
</dbReference>
<keyword evidence="4" id="KW-1185">Reference proteome</keyword>
<evidence type="ECO:0000313" key="3">
    <source>
        <dbReference type="EMBL" id="MDC7787012.1"/>
    </source>
</evidence>
<dbReference type="EMBL" id="JAQQLI010000022">
    <property type="protein sequence ID" value="MDC7787012.1"/>
    <property type="molecule type" value="Genomic_DNA"/>
</dbReference>
<dbReference type="RefSeq" id="WP_272777854.1">
    <property type="nucleotide sequence ID" value="NZ_JAQQLI010000022.1"/>
</dbReference>
<feature type="domain" description="FecR protein" evidence="1">
    <location>
        <begin position="120"/>
        <end position="210"/>
    </location>
</feature>
<dbReference type="Pfam" id="PF04773">
    <property type="entry name" value="FecR"/>
    <property type="match status" value="1"/>
</dbReference>
<reference evidence="3" key="2">
    <citation type="submission" date="2023-02" db="EMBL/GenBank/DDBJ databases">
        <authorList>
            <person name="Rayyan A."/>
            <person name="Meyer T."/>
            <person name="Kyndt J.A."/>
        </authorList>
    </citation>
    <scope>NUCLEOTIDE SEQUENCE</scope>
    <source>
        <strain evidence="3">DSM 9987</strain>
    </source>
</reference>
<evidence type="ECO:0000259" key="1">
    <source>
        <dbReference type="Pfam" id="PF04773"/>
    </source>
</evidence>
<evidence type="ECO:0000259" key="2">
    <source>
        <dbReference type="Pfam" id="PF16220"/>
    </source>
</evidence>
<feature type="domain" description="FecR N-terminal" evidence="2">
    <location>
        <begin position="11"/>
        <end position="51"/>
    </location>
</feature>
<reference evidence="3" key="1">
    <citation type="journal article" date="2023" name="Microbiol Resour">
        <title>Genome Sequences of Rhodoplanes serenus and Two Thermotolerant Strains, Rhodoplanes tepidamans and 'Rhodoplanes cryptolactis,' Further Refine the Genus.</title>
        <authorList>
            <person name="Rayyan A.A."/>
            <person name="Kyndt J.A."/>
        </authorList>
    </citation>
    <scope>NUCLEOTIDE SEQUENCE</scope>
    <source>
        <strain evidence="3">DSM 9987</strain>
    </source>
</reference>
<dbReference type="PIRSF" id="PIRSF018266">
    <property type="entry name" value="FecR"/>
    <property type="match status" value="1"/>
</dbReference>
<dbReference type="Gene3D" id="2.60.120.1440">
    <property type="match status" value="1"/>
</dbReference>
<gene>
    <name evidence="3" type="ORF">PQJ73_15065</name>
</gene>
<name>A0ABT5JBZ9_RHOTP</name>
<dbReference type="InterPro" id="IPR006860">
    <property type="entry name" value="FecR"/>
</dbReference>
<dbReference type="InterPro" id="IPR012373">
    <property type="entry name" value="Ferrdict_sens_TM"/>
</dbReference>
<dbReference type="Pfam" id="PF16220">
    <property type="entry name" value="DUF4880"/>
    <property type="match status" value="1"/>
</dbReference>
<organism evidence="3 4">
    <name type="scientific">Rhodoplanes tepidamans</name>
    <name type="common">Rhodoplanes cryptolactis</name>
    <dbReference type="NCBI Taxonomy" id="200616"/>
    <lineage>
        <taxon>Bacteria</taxon>
        <taxon>Pseudomonadati</taxon>
        <taxon>Pseudomonadota</taxon>
        <taxon>Alphaproteobacteria</taxon>
        <taxon>Hyphomicrobiales</taxon>
        <taxon>Nitrobacteraceae</taxon>
        <taxon>Rhodoplanes</taxon>
    </lineage>
</organism>
<accession>A0ABT5JBZ9</accession>